<reference evidence="1" key="1">
    <citation type="journal article" date="2021" name="PeerJ">
        <title>Extensive microbial diversity within the chicken gut microbiome revealed by metagenomics and culture.</title>
        <authorList>
            <person name="Gilroy R."/>
            <person name="Ravi A."/>
            <person name="Getino M."/>
            <person name="Pursley I."/>
            <person name="Horton D.L."/>
            <person name="Alikhan N.F."/>
            <person name="Baker D."/>
            <person name="Gharbi K."/>
            <person name="Hall N."/>
            <person name="Watson M."/>
            <person name="Adriaenssens E.M."/>
            <person name="Foster-Nyarko E."/>
            <person name="Jarju S."/>
            <person name="Secka A."/>
            <person name="Antonio M."/>
            <person name="Oren A."/>
            <person name="Chaudhuri R.R."/>
            <person name="La Ragione R."/>
            <person name="Hildebrand F."/>
            <person name="Pallen M.J."/>
        </authorList>
    </citation>
    <scope>NUCLEOTIDE SEQUENCE</scope>
    <source>
        <strain evidence="1">ChiGjej2B2-7701</strain>
    </source>
</reference>
<dbReference type="Pfam" id="PF13483">
    <property type="entry name" value="Lactamase_B_3"/>
    <property type="match status" value="1"/>
</dbReference>
<organism evidence="1 2">
    <name type="scientific">Collinsella ihumii</name>
    <dbReference type="NCBI Taxonomy" id="1720204"/>
    <lineage>
        <taxon>Bacteria</taxon>
        <taxon>Bacillati</taxon>
        <taxon>Actinomycetota</taxon>
        <taxon>Coriobacteriia</taxon>
        <taxon>Coriobacteriales</taxon>
        <taxon>Coriobacteriaceae</taxon>
        <taxon>Collinsella</taxon>
    </lineage>
</organism>
<dbReference type="InterPro" id="IPR036866">
    <property type="entry name" value="RibonucZ/Hydroxyglut_hydro"/>
</dbReference>
<dbReference type="AlphaFoldDB" id="A0A921LSI6"/>
<dbReference type="PANTHER" id="PTHR43546">
    <property type="entry name" value="UPF0173 METAL-DEPENDENT HYDROLASE MJ1163-RELATED"/>
    <property type="match status" value="1"/>
</dbReference>
<sequence>MAHLDLDNIRVLTHSCIRIQSAAGTVIYFDPYQLTEAPHDADFVLVTHAHYDHFSPEDIERVAKDTTELVVPASMADEATQAKAARVHTMQAGEHIELADMVVNAVPAYNVEPERLGFHPRENAWIGYIVTIDGTRVYVAGDTDQNPDTLQVSCDIALIPIGGTYTMDPHQAAAFINRIMPRIATPTHYGSIVGTMDDARTFADEVDRRVEVVLKLER</sequence>
<dbReference type="PANTHER" id="PTHR43546:SF8">
    <property type="entry name" value="METALLO-BETA-LACTAMASE DOMAIN-CONTAINING PROTEIN"/>
    <property type="match status" value="1"/>
</dbReference>
<dbReference type="InterPro" id="IPR050114">
    <property type="entry name" value="UPF0173_UPF0282_UlaG_hydrolase"/>
</dbReference>
<gene>
    <name evidence="1" type="ORF">K8U80_11760</name>
</gene>
<dbReference type="Gene3D" id="3.60.15.10">
    <property type="entry name" value="Ribonuclease Z/Hydroxyacylglutathione hydrolase-like"/>
    <property type="match status" value="1"/>
</dbReference>
<accession>A0A921LSI6</accession>
<reference evidence="1" key="2">
    <citation type="submission" date="2021-09" db="EMBL/GenBank/DDBJ databases">
        <authorList>
            <person name="Gilroy R."/>
        </authorList>
    </citation>
    <scope>NUCLEOTIDE SEQUENCE</scope>
    <source>
        <strain evidence="1">ChiGjej2B2-7701</strain>
    </source>
</reference>
<dbReference type="EMBL" id="DYVF01000072">
    <property type="protein sequence ID" value="HJG32049.1"/>
    <property type="molecule type" value="Genomic_DNA"/>
</dbReference>
<proteinExistence type="predicted"/>
<name>A0A921LSI6_9ACTN</name>
<dbReference type="Proteomes" id="UP000746751">
    <property type="component" value="Unassembled WGS sequence"/>
</dbReference>
<evidence type="ECO:0000313" key="2">
    <source>
        <dbReference type="Proteomes" id="UP000746751"/>
    </source>
</evidence>
<comment type="caution">
    <text evidence="1">The sequence shown here is derived from an EMBL/GenBank/DDBJ whole genome shotgun (WGS) entry which is preliminary data.</text>
</comment>
<evidence type="ECO:0000313" key="1">
    <source>
        <dbReference type="EMBL" id="HJG32049.1"/>
    </source>
</evidence>
<protein>
    <submittedName>
        <fullName evidence="1">MBL fold metallo-hydrolase</fullName>
    </submittedName>
</protein>
<dbReference type="SUPFAM" id="SSF56281">
    <property type="entry name" value="Metallo-hydrolase/oxidoreductase"/>
    <property type="match status" value="1"/>
</dbReference>